<gene>
    <name evidence="1" type="ORF">IRY55_06760</name>
</gene>
<name>A0A8J7G453_9BACL</name>
<proteinExistence type="predicted"/>
<evidence type="ECO:0000313" key="1">
    <source>
        <dbReference type="EMBL" id="MBF4501062.1"/>
    </source>
</evidence>
<dbReference type="RefSeq" id="WP_194562664.1">
    <property type="nucleotide sequence ID" value="NZ_JADKPV010000002.1"/>
</dbReference>
<accession>A0A8J7G453</accession>
<sequence>MLTFEQKQKVIEEFPNLTKKEVSLKRLNYHLDESIYDKTVVVQHLHPNGNGFVYVGDLPQYEADSRGLYNIRMASEEELTQVIADSIRLLTTPYEPVEEVWVDDRDNELVLLEEQGAWNVYFDDQLEDSFGDREEATNYLKGQQCKKKE</sequence>
<evidence type="ECO:0000313" key="2">
    <source>
        <dbReference type="Proteomes" id="UP000622653"/>
    </source>
</evidence>
<keyword evidence="2" id="KW-1185">Reference proteome</keyword>
<dbReference type="AlphaFoldDB" id="A0A8J7G453"/>
<dbReference type="Proteomes" id="UP000622653">
    <property type="component" value="Unassembled WGS sequence"/>
</dbReference>
<protein>
    <submittedName>
        <fullName evidence="1">Uncharacterized protein</fullName>
    </submittedName>
</protein>
<organism evidence="1 2">
    <name type="scientific">Savagea serpentis</name>
    <dbReference type="NCBI Taxonomy" id="2785297"/>
    <lineage>
        <taxon>Bacteria</taxon>
        <taxon>Bacillati</taxon>
        <taxon>Bacillota</taxon>
        <taxon>Bacilli</taxon>
        <taxon>Bacillales</taxon>
        <taxon>Caryophanaceae</taxon>
        <taxon>Savagea</taxon>
    </lineage>
</organism>
<dbReference type="EMBL" id="JADKPV010000002">
    <property type="protein sequence ID" value="MBF4501062.1"/>
    <property type="molecule type" value="Genomic_DNA"/>
</dbReference>
<comment type="caution">
    <text evidence="1">The sequence shown here is derived from an EMBL/GenBank/DDBJ whole genome shotgun (WGS) entry which is preliminary data.</text>
</comment>
<reference evidence="1" key="1">
    <citation type="submission" date="2020-11" db="EMBL/GenBank/DDBJ databases">
        <title>Multidrug resistant novel bacterium Savagea serpentis sp. nov., isolated from the scats of a vine snake (Ahaetulla nasuta).</title>
        <authorList>
            <person name="Venkata Ramana V."/>
            <person name="Vikas Patil S."/>
            <person name="Yogita Lugani V."/>
        </authorList>
    </citation>
    <scope>NUCLEOTIDE SEQUENCE</scope>
    <source>
        <strain evidence="1">SN6</strain>
    </source>
</reference>